<dbReference type="Proteomes" id="UP000030003">
    <property type="component" value="Unassembled WGS sequence"/>
</dbReference>
<comment type="caution">
    <text evidence="3">The sequence shown here is derived from an EMBL/GenBank/DDBJ whole genome shotgun (WGS) entry which is preliminary data.</text>
</comment>
<keyword evidence="2" id="KW-0472">Membrane</keyword>
<reference evidence="3 4" key="1">
    <citation type="submission" date="2013-08" db="EMBL/GenBank/DDBJ databases">
        <title>Genomic analysis of Lysobacter defluvii.</title>
        <authorList>
            <person name="Wang Q."/>
            <person name="Wang G."/>
        </authorList>
    </citation>
    <scope>NUCLEOTIDE SEQUENCE [LARGE SCALE GENOMIC DNA]</scope>
    <source>
        <strain evidence="3 4">IMMIB APB-9</strain>
    </source>
</reference>
<keyword evidence="2" id="KW-0812">Transmembrane</keyword>
<evidence type="ECO:0000256" key="2">
    <source>
        <dbReference type="SAM" id="Phobius"/>
    </source>
</evidence>
<keyword evidence="4" id="KW-1185">Reference proteome</keyword>
<evidence type="ECO:0000256" key="1">
    <source>
        <dbReference type="SAM" id="Coils"/>
    </source>
</evidence>
<evidence type="ECO:0008006" key="5">
    <source>
        <dbReference type="Google" id="ProtNLM"/>
    </source>
</evidence>
<accession>A0A0A0M4D5</accession>
<proteinExistence type="predicted"/>
<feature type="coiled-coil region" evidence="1">
    <location>
        <begin position="26"/>
        <end position="53"/>
    </location>
</feature>
<keyword evidence="2" id="KW-1133">Transmembrane helix</keyword>
<dbReference type="OrthoDB" id="5966755at2"/>
<dbReference type="AlphaFoldDB" id="A0A0A0M4D5"/>
<name>A0A0A0M4D5_9GAMM</name>
<dbReference type="RefSeq" id="WP_027070325.1">
    <property type="nucleotide sequence ID" value="NZ_AUHT01000011.1"/>
</dbReference>
<evidence type="ECO:0000313" key="4">
    <source>
        <dbReference type="Proteomes" id="UP000030003"/>
    </source>
</evidence>
<sequence>MDLPVLLITVAAGLLLAWVALRRHRRARHQREMVHLLDAADALEAKLRTARSEITAVAGDRNGDPVQDAMREMLRQRLWLREHGGEASVGELRQVRDSIEDARRRIDHQLARVREARVSTA</sequence>
<protein>
    <recommendedName>
        <fullName evidence="5">Chemotaxis protein</fullName>
    </recommendedName>
</protein>
<organism evidence="3 4">
    <name type="scientific">Lysobacter defluvii IMMIB APB-9 = DSM 18482</name>
    <dbReference type="NCBI Taxonomy" id="1385515"/>
    <lineage>
        <taxon>Bacteria</taxon>
        <taxon>Pseudomonadati</taxon>
        <taxon>Pseudomonadota</taxon>
        <taxon>Gammaproteobacteria</taxon>
        <taxon>Lysobacterales</taxon>
        <taxon>Lysobacteraceae</taxon>
        <taxon>Novilysobacter</taxon>
    </lineage>
</organism>
<evidence type="ECO:0000313" key="3">
    <source>
        <dbReference type="EMBL" id="KGO97878.1"/>
    </source>
</evidence>
<feature type="transmembrane region" description="Helical" evidence="2">
    <location>
        <begin position="6"/>
        <end position="21"/>
    </location>
</feature>
<keyword evidence="1" id="KW-0175">Coiled coil</keyword>
<dbReference type="STRING" id="1385515.GCA_000423325_02318"/>
<gene>
    <name evidence="3" type="ORF">N791_03705</name>
</gene>
<dbReference type="EMBL" id="AVBH01000178">
    <property type="protein sequence ID" value="KGO97878.1"/>
    <property type="molecule type" value="Genomic_DNA"/>
</dbReference>